<keyword evidence="2" id="KW-0472">Membrane</keyword>
<evidence type="ECO:0000313" key="3">
    <source>
        <dbReference type="EMBL" id="KAF7256396.1"/>
    </source>
</evidence>
<dbReference type="AlphaFoldDB" id="A0A8S9YSL8"/>
<comment type="caution">
    <text evidence="3">The sequence shown here is derived from an EMBL/GenBank/DDBJ whole genome shotgun (WGS) entry which is preliminary data.</text>
</comment>
<feature type="region of interest" description="Disordered" evidence="1">
    <location>
        <begin position="135"/>
        <end position="196"/>
    </location>
</feature>
<evidence type="ECO:0000313" key="4">
    <source>
        <dbReference type="Proteomes" id="UP000822476"/>
    </source>
</evidence>
<sequence length="196" mass="22801">MSSYVYIFAPFLLVAILVACSSAYCVYIYFSTRKLSKQIRAQMLARIIYGSQSNINDINVSNKYRPRHLTSLIAENTNRTDRSEEPQEEARQTSVYMNLGDVDDEQYSRSQLVQELPVFDQRPVEIHKQRHLPERYPSESMISSGARSEAAKDIRGRTDSYLSRYSDENYYRQESHQGYRPRSDARPGRAIPKNIR</sequence>
<evidence type="ECO:0000256" key="2">
    <source>
        <dbReference type="SAM" id="Phobius"/>
    </source>
</evidence>
<reference evidence="3" key="1">
    <citation type="submission" date="2019-07" db="EMBL/GenBank/DDBJ databases">
        <title>Annotation for the trematode Paragonimus miyazaki's.</title>
        <authorList>
            <person name="Choi Y.-J."/>
        </authorList>
    </citation>
    <scope>NUCLEOTIDE SEQUENCE</scope>
    <source>
        <strain evidence="3">Japan</strain>
    </source>
</reference>
<feature type="transmembrane region" description="Helical" evidence="2">
    <location>
        <begin position="6"/>
        <end position="30"/>
    </location>
</feature>
<name>A0A8S9YSL8_9TREM</name>
<organism evidence="3 4">
    <name type="scientific">Paragonimus skrjabini miyazakii</name>
    <dbReference type="NCBI Taxonomy" id="59628"/>
    <lineage>
        <taxon>Eukaryota</taxon>
        <taxon>Metazoa</taxon>
        <taxon>Spiralia</taxon>
        <taxon>Lophotrochozoa</taxon>
        <taxon>Platyhelminthes</taxon>
        <taxon>Trematoda</taxon>
        <taxon>Digenea</taxon>
        <taxon>Plagiorchiida</taxon>
        <taxon>Troglotremata</taxon>
        <taxon>Troglotrematidae</taxon>
        <taxon>Paragonimus</taxon>
    </lineage>
</organism>
<dbReference type="Proteomes" id="UP000822476">
    <property type="component" value="Unassembled WGS sequence"/>
</dbReference>
<gene>
    <name evidence="3" type="ORF">EG68_06489</name>
</gene>
<evidence type="ECO:0000256" key="1">
    <source>
        <dbReference type="SAM" id="MobiDB-lite"/>
    </source>
</evidence>
<keyword evidence="2" id="KW-1133">Transmembrane helix</keyword>
<feature type="compositionally biased region" description="Basic and acidic residues" evidence="1">
    <location>
        <begin position="149"/>
        <end position="158"/>
    </location>
</feature>
<feature type="compositionally biased region" description="Basic and acidic residues" evidence="1">
    <location>
        <begin position="165"/>
        <end position="187"/>
    </location>
</feature>
<dbReference type="OrthoDB" id="6257036at2759"/>
<proteinExistence type="predicted"/>
<dbReference type="EMBL" id="JTDE01003155">
    <property type="protein sequence ID" value="KAF7256396.1"/>
    <property type="molecule type" value="Genomic_DNA"/>
</dbReference>
<accession>A0A8S9YSL8</accession>
<keyword evidence="4" id="KW-1185">Reference proteome</keyword>
<keyword evidence="2" id="KW-0812">Transmembrane</keyword>
<protein>
    <submittedName>
        <fullName evidence="3">Uncharacterized protein</fullName>
    </submittedName>
</protein>